<organism evidence="2">
    <name type="scientific">Magallana gigas</name>
    <name type="common">Pacific oyster</name>
    <name type="synonym">Crassostrea gigas</name>
    <dbReference type="NCBI Taxonomy" id="29159"/>
    <lineage>
        <taxon>Eukaryota</taxon>
        <taxon>Metazoa</taxon>
        <taxon>Spiralia</taxon>
        <taxon>Lophotrochozoa</taxon>
        <taxon>Mollusca</taxon>
        <taxon>Bivalvia</taxon>
        <taxon>Autobranchia</taxon>
        <taxon>Pteriomorphia</taxon>
        <taxon>Ostreida</taxon>
        <taxon>Ostreoidea</taxon>
        <taxon>Ostreidae</taxon>
        <taxon>Magallana</taxon>
    </lineage>
</organism>
<dbReference type="EMBL" id="JH819089">
    <property type="protein sequence ID" value="EKC28819.1"/>
    <property type="molecule type" value="Genomic_DNA"/>
</dbReference>
<feature type="compositionally biased region" description="Basic and acidic residues" evidence="1">
    <location>
        <begin position="50"/>
        <end position="59"/>
    </location>
</feature>
<gene>
    <name evidence="2" type="ORF">CGI_10019044</name>
</gene>
<evidence type="ECO:0000313" key="2">
    <source>
        <dbReference type="EMBL" id="EKC28819.1"/>
    </source>
</evidence>
<dbReference type="InParanoid" id="K1QCB7"/>
<reference evidence="2" key="1">
    <citation type="journal article" date="2012" name="Nature">
        <title>The oyster genome reveals stress adaptation and complexity of shell formation.</title>
        <authorList>
            <person name="Zhang G."/>
            <person name="Fang X."/>
            <person name="Guo X."/>
            <person name="Li L."/>
            <person name="Luo R."/>
            <person name="Xu F."/>
            <person name="Yang P."/>
            <person name="Zhang L."/>
            <person name="Wang X."/>
            <person name="Qi H."/>
            <person name="Xiong Z."/>
            <person name="Que H."/>
            <person name="Xie Y."/>
            <person name="Holland P.W."/>
            <person name="Paps J."/>
            <person name="Zhu Y."/>
            <person name="Wu F."/>
            <person name="Chen Y."/>
            <person name="Wang J."/>
            <person name="Peng C."/>
            <person name="Meng J."/>
            <person name="Yang L."/>
            <person name="Liu J."/>
            <person name="Wen B."/>
            <person name="Zhang N."/>
            <person name="Huang Z."/>
            <person name="Zhu Q."/>
            <person name="Feng Y."/>
            <person name="Mount A."/>
            <person name="Hedgecock D."/>
            <person name="Xu Z."/>
            <person name="Liu Y."/>
            <person name="Domazet-Loso T."/>
            <person name="Du Y."/>
            <person name="Sun X."/>
            <person name="Zhang S."/>
            <person name="Liu B."/>
            <person name="Cheng P."/>
            <person name="Jiang X."/>
            <person name="Li J."/>
            <person name="Fan D."/>
            <person name="Wang W."/>
            <person name="Fu W."/>
            <person name="Wang T."/>
            <person name="Wang B."/>
            <person name="Zhang J."/>
            <person name="Peng Z."/>
            <person name="Li Y."/>
            <person name="Li N."/>
            <person name="Wang J."/>
            <person name="Chen M."/>
            <person name="He Y."/>
            <person name="Tan F."/>
            <person name="Song X."/>
            <person name="Zheng Q."/>
            <person name="Huang R."/>
            <person name="Yang H."/>
            <person name="Du X."/>
            <person name="Chen L."/>
            <person name="Yang M."/>
            <person name="Gaffney P.M."/>
            <person name="Wang S."/>
            <person name="Luo L."/>
            <person name="She Z."/>
            <person name="Ming Y."/>
            <person name="Huang W."/>
            <person name="Zhang S."/>
            <person name="Huang B."/>
            <person name="Zhang Y."/>
            <person name="Qu T."/>
            <person name="Ni P."/>
            <person name="Miao G."/>
            <person name="Wang J."/>
            <person name="Wang Q."/>
            <person name="Steinberg C.E."/>
            <person name="Wang H."/>
            <person name="Li N."/>
            <person name="Qian L."/>
            <person name="Zhang G."/>
            <person name="Li Y."/>
            <person name="Yang H."/>
            <person name="Liu X."/>
            <person name="Wang J."/>
            <person name="Yin Y."/>
            <person name="Wang J."/>
        </authorList>
    </citation>
    <scope>NUCLEOTIDE SEQUENCE [LARGE SCALE GENOMIC DNA]</scope>
    <source>
        <strain evidence="2">05x7-T-G4-1.051#20</strain>
    </source>
</reference>
<dbReference type="AlphaFoldDB" id="K1QCB7"/>
<protein>
    <submittedName>
        <fullName evidence="2">Uncharacterized protein</fullName>
    </submittedName>
</protein>
<dbReference type="HOGENOM" id="CLU_2963015_0_0_1"/>
<feature type="region of interest" description="Disordered" evidence="1">
    <location>
        <begin position="36"/>
        <end position="59"/>
    </location>
</feature>
<evidence type="ECO:0000256" key="1">
    <source>
        <dbReference type="SAM" id="MobiDB-lite"/>
    </source>
</evidence>
<name>K1QCB7_MAGGI</name>
<accession>K1QCB7</accession>
<sequence>MLTKHSQSARGRMAFTWKRIAHGTLCVKYEPDLTKGRETCSGQEISDGQTDERKRGQID</sequence>
<proteinExistence type="predicted"/>